<evidence type="ECO:0000313" key="2">
    <source>
        <dbReference type="Proteomes" id="UP001473302"/>
    </source>
</evidence>
<protein>
    <submittedName>
        <fullName evidence="1">Uncharacterized protein</fullName>
    </submittedName>
</protein>
<keyword evidence="2" id="KW-1185">Reference proteome</keyword>
<comment type="caution">
    <text evidence="1">The sequence shown here is derived from an EMBL/GenBank/DDBJ whole genome shotgun (WGS) entry which is preliminary data.</text>
</comment>
<accession>A0ABP9Z308</accession>
<name>A0ABP9Z308_9FUNG</name>
<evidence type="ECO:0000313" key="1">
    <source>
        <dbReference type="EMBL" id="GAA5813488.1"/>
    </source>
</evidence>
<reference evidence="1 2" key="1">
    <citation type="submission" date="2024-04" db="EMBL/GenBank/DDBJ databases">
        <title>genome sequences of Mucor flavus KT1a and Helicostylum pulchrum KT1b strains isolated from the surface of a dry-aged beef.</title>
        <authorList>
            <person name="Toyotome T."/>
            <person name="Hosono M."/>
            <person name="Torimaru M."/>
            <person name="Fukuda K."/>
            <person name="Mikami N."/>
        </authorList>
    </citation>
    <scope>NUCLEOTIDE SEQUENCE [LARGE SCALE GENOMIC DNA]</scope>
    <source>
        <strain evidence="1 2">KT1a</strain>
    </source>
</reference>
<gene>
    <name evidence="1" type="ORF">MFLAVUS_006966</name>
</gene>
<organism evidence="1 2">
    <name type="scientific">Mucor flavus</name>
    <dbReference type="NCBI Taxonomy" id="439312"/>
    <lineage>
        <taxon>Eukaryota</taxon>
        <taxon>Fungi</taxon>
        <taxon>Fungi incertae sedis</taxon>
        <taxon>Mucoromycota</taxon>
        <taxon>Mucoromycotina</taxon>
        <taxon>Mucoromycetes</taxon>
        <taxon>Mucorales</taxon>
        <taxon>Mucorineae</taxon>
        <taxon>Mucoraceae</taxon>
        <taxon>Mucor</taxon>
    </lineage>
</organism>
<dbReference type="EMBL" id="BAABUK010000017">
    <property type="protein sequence ID" value="GAA5813488.1"/>
    <property type="molecule type" value="Genomic_DNA"/>
</dbReference>
<sequence length="241" mass="27733">MFDLNYMYNCFKNLKNTFQNYQAYANSYEACQYVSHGNESVLNLSYPPVAASSMQNFLPGIVETFACGVFGFTDLICSEKKYFCQKKISSFDAYYVDECDTKNGDDYEDNEYNFIEEYDLGDNDEISDADILSAYIAEYGMANEEYDTGVLSDEEDETEYLLARTLNDFWGFIDSDDLSVEFKDTTPVLKRSRNVVDISDQILAQAKKDYFKGFASKPKQNLSRQSRMIARLSSENLSRRN</sequence>
<dbReference type="Proteomes" id="UP001473302">
    <property type="component" value="Unassembled WGS sequence"/>
</dbReference>
<proteinExistence type="predicted"/>